<dbReference type="PANTHER" id="PTHR43312:SF1">
    <property type="entry name" value="NADP-DEPENDENT OXIDOREDUCTASE DOMAIN-CONTAINING PROTEIN"/>
    <property type="match status" value="1"/>
</dbReference>
<dbReference type="InterPro" id="IPR053135">
    <property type="entry name" value="AKR2_Oxidoreductase"/>
</dbReference>
<comment type="caution">
    <text evidence="2">The sequence shown here is derived from an EMBL/GenBank/DDBJ whole genome shotgun (WGS) entry which is preliminary data.</text>
</comment>
<evidence type="ECO:0000259" key="1">
    <source>
        <dbReference type="Pfam" id="PF00248"/>
    </source>
</evidence>
<dbReference type="InterPro" id="IPR023210">
    <property type="entry name" value="NADP_OxRdtase_dom"/>
</dbReference>
<dbReference type="SUPFAM" id="SSF51430">
    <property type="entry name" value="NAD(P)-linked oxidoreductase"/>
    <property type="match status" value="1"/>
</dbReference>
<accession>A0A3B0BDR7</accession>
<dbReference type="AlphaFoldDB" id="A0A3B0BDR7"/>
<evidence type="ECO:0000313" key="2">
    <source>
        <dbReference type="EMBL" id="RKN70609.1"/>
    </source>
</evidence>
<dbReference type="CDD" id="cd19097">
    <property type="entry name" value="AKR_unchar"/>
    <property type="match status" value="1"/>
</dbReference>
<dbReference type="EMBL" id="RBAH01000031">
    <property type="protein sequence ID" value="RKN70609.1"/>
    <property type="molecule type" value="Genomic_DNA"/>
</dbReference>
<gene>
    <name evidence="2" type="ORF">D7M11_30540</name>
</gene>
<dbReference type="PANTHER" id="PTHR43312">
    <property type="entry name" value="D-THREO-ALDOSE 1-DEHYDROGENASE"/>
    <property type="match status" value="1"/>
</dbReference>
<evidence type="ECO:0000313" key="3">
    <source>
        <dbReference type="Proteomes" id="UP000282311"/>
    </source>
</evidence>
<keyword evidence="3" id="KW-1185">Reference proteome</keyword>
<proteinExistence type="predicted"/>
<organism evidence="2 3">
    <name type="scientific">Paenibacillus ginsengarvi</name>
    <dbReference type="NCBI Taxonomy" id="400777"/>
    <lineage>
        <taxon>Bacteria</taxon>
        <taxon>Bacillati</taxon>
        <taxon>Bacillota</taxon>
        <taxon>Bacilli</taxon>
        <taxon>Bacillales</taxon>
        <taxon>Paenibacillaceae</taxon>
        <taxon>Paenibacillus</taxon>
    </lineage>
</organism>
<reference evidence="2 3" key="1">
    <citation type="journal article" date="2007" name="Int. J. Syst. Evol. Microbiol.">
        <title>Paenibacillus ginsengarvi sp. nov., isolated from soil from ginseng cultivation.</title>
        <authorList>
            <person name="Yoon M.H."/>
            <person name="Ten L.N."/>
            <person name="Im W.T."/>
        </authorList>
    </citation>
    <scope>NUCLEOTIDE SEQUENCE [LARGE SCALE GENOMIC DNA]</scope>
    <source>
        <strain evidence="2 3">KCTC 13059</strain>
    </source>
</reference>
<dbReference type="InterPro" id="IPR036812">
    <property type="entry name" value="NAD(P)_OxRdtase_dom_sf"/>
</dbReference>
<dbReference type="Pfam" id="PF00248">
    <property type="entry name" value="Aldo_ket_red"/>
    <property type="match status" value="1"/>
</dbReference>
<feature type="domain" description="NADP-dependent oxidoreductase" evidence="1">
    <location>
        <begin position="17"/>
        <end position="286"/>
    </location>
</feature>
<protein>
    <submittedName>
        <fullName evidence="2">Aldo/keto reductase</fullName>
    </submittedName>
</protein>
<dbReference type="Gene3D" id="3.20.20.100">
    <property type="entry name" value="NADP-dependent oxidoreductase domain"/>
    <property type="match status" value="1"/>
</dbReference>
<dbReference type="Proteomes" id="UP000282311">
    <property type="component" value="Unassembled WGS sequence"/>
</dbReference>
<name>A0A3B0BDR7_9BACL</name>
<dbReference type="RefSeq" id="WP_120751067.1">
    <property type="nucleotide sequence ID" value="NZ_RBAH01000031.1"/>
</dbReference>
<sequence length="315" mass="34584">MPNQIMPSEAGTDLLSKLTLGTVQLGIPYGIHNRSGMPSEESSFELLQLAWEGGVTSYDTAAAYGESESLLGRFFHGKQSLVTTKIHLRPEPGATGTEIERAMRERVESSLERLQLSSVPILMLHNTDVMETFGGPITASFEALKRDGLIAKAGISVSQNTPDEYRSLWPYLQNDTYEAVQLPMNVLDHRPLRNGCVSMLAEAGKTVFVRSLFLQGLLYMKDEDLPPRLGAAQEPLAKLRALSEKYGVSLPQLAVSFIRDLDGVNSLVIGAETKDQVRDNIALVEGPSIPEAMREEIAVAFADVPEQVITPIMWK</sequence>
<dbReference type="OrthoDB" id="9773828at2"/>